<dbReference type="EMBL" id="VSZQ01000022">
    <property type="protein sequence ID" value="TYR65446.1"/>
    <property type="molecule type" value="Genomic_DNA"/>
</dbReference>
<name>A0A5D4JKU7_9ACTN</name>
<dbReference type="Gene3D" id="3.40.50.300">
    <property type="entry name" value="P-loop containing nucleotide triphosphate hydrolases"/>
    <property type="match status" value="1"/>
</dbReference>
<dbReference type="SUPFAM" id="SSF52540">
    <property type="entry name" value="P-loop containing nucleoside triphosphate hydrolases"/>
    <property type="match status" value="1"/>
</dbReference>
<proteinExistence type="predicted"/>
<organism evidence="1 2">
    <name type="scientific">Streptomyces parvus</name>
    <dbReference type="NCBI Taxonomy" id="66428"/>
    <lineage>
        <taxon>Bacteria</taxon>
        <taxon>Bacillati</taxon>
        <taxon>Actinomycetota</taxon>
        <taxon>Actinomycetes</taxon>
        <taxon>Kitasatosporales</taxon>
        <taxon>Streptomycetaceae</taxon>
        <taxon>Streptomyces</taxon>
    </lineage>
</organism>
<dbReference type="RefSeq" id="WP_148901722.1">
    <property type="nucleotide sequence ID" value="NZ_VSZQ01000022.1"/>
</dbReference>
<sequence length="171" mass="18958">MAVIFVTGMSGTGKTTALNRLEQRGYRVVDTDVGGWIEDLPLSEGVGTEPQWREDRIDALITEHEISGKPLFIAGTVLNQGKFYPRFDEIVLFSAPLEVMLERIATRDTNPFGKTAEQRDQIVADTAEVEPLLRVSATVEINTHKPLADVVDQLAAFAGHSPNKIHFRCRP</sequence>
<evidence type="ECO:0000313" key="2">
    <source>
        <dbReference type="Proteomes" id="UP000323242"/>
    </source>
</evidence>
<dbReference type="Proteomes" id="UP000323242">
    <property type="component" value="Unassembled WGS sequence"/>
</dbReference>
<evidence type="ECO:0000313" key="1">
    <source>
        <dbReference type="EMBL" id="TYR65446.1"/>
    </source>
</evidence>
<dbReference type="Pfam" id="PF13238">
    <property type="entry name" value="AAA_18"/>
    <property type="match status" value="1"/>
</dbReference>
<protein>
    <submittedName>
        <fullName evidence="1">AAA family ATPase</fullName>
    </submittedName>
</protein>
<dbReference type="InterPro" id="IPR027417">
    <property type="entry name" value="P-loop_NTPase"/>
</dbReference>
<comment type="caution">
    <text evidence="1">The sequence shown here is derived from an EMBL/GenBank/DDBJ whole genome shotgun (WGS) entry which is preliminary data.</text>
</comment>
<dbReference type="AlphaFoldDB" id="A0A5D4JKU7"/>
<keyword evidence="2" id="KW-1185">Reference proteome</keyword>
<accession>A0A5D4JKU7</accession>
<reference evidence="1 2" key="1">
    <citation type="submission" date="2019-08" db="EMBL/GenBank/DDBJ databases">
        <title>Draft genome for granaticin producer strain Streptomyces parvus C05.</title>
        <authorList>
            <person name="Gonzalez-Pimentel J.L."/>
        </authorList>
    </citation>
    <scope>NUCLEOTIDE SEQUENCE [LARGE SCALE GENOMIC DNA]</scope>
    <source>
        <strain evidence="1 2">C05</strain>
    </source>
</reference>
<gene>
    <name evidence="1" type="ORF">FY004_06135</name>
</gene>